<dbReference type="Proteomes" id="UP000688137">
    <property type="component" value="Unassembled WGS sequence"/>
</dbReference>
<dbReference type="PANTHER" id="PTHR44329:SF288">
    <property type="entry name" value="MITOGEN-ACTIVATED PROTEIN KINASE KINASE KINASE 20"/>
    <property type="match status" value="1"/>
</dbReference>
<organism evidence="6 7">
    <name type="scientific">Paramecium primaurelia</name>
    <dbReference type="NCBI Taxonomy" id="5886"/>
    <lineage>
        <taxon>Eukaryota</taxon>
        <taxon>Sar</taxon>
        <taxon>Alveolata</taxon>
        <taxon>Ciliophora</taxon>
        <taxon>Intramacronucleata</taxon>
        <taxon>Oligohymenophorea</taxon>
        <taxon>Peniculida</taxon>
        <taxon>Parameciidae</taxon>
        <taxon>Paramecium</taxon>
    </lineage>
</organism>
<gene>
    <name evidence="6" type="ORF">PPRIM_AZ9-3.1.T0380139</name>
</gene>
<dbReference type="CDD" id="cd13999">
    <property type="entry name" value="STKc_MAP3K-like"/>
    <property type="match status" value="1"/>
</dbReference>
<keyword evidence="1" id="KW-0808">Transferase</keyword>
<dbReference type="EMBL" id="CAJJDM010000037">
    <property type="protein sequence ID" value="CAD8065846.1"/>
    <property type="molecule type" value="Genomic_DNA"/>
</dbReference>
<name>A0A8S1LMS1_PARPR</name>
<keyword evidence="3" id="KW-0418">Kinase</keyword>
<protein>
    <recommendedName>
        <fullName evidence="5">Protein kinase domain-containing protein</fullName>
    </recommendedName>
</protein>
<keyword evidence="4" id="KW-0067">ATP-binding</keyword>
<dbReference type="PROSITE" id="PS50011">
    <property type="entry name" value="PROTEIN_KINASE_DOM"/>
    <property type="match status" value="1"/>
</dbReference>
<dbReference type="PANTHER" id="PTHR44329">
    <property type="entry name" value="SERINE/THREONINE-PROTEIN KINASE TNNI3K-RELATED"/>
    <property type="match status" value="1"/>
</dbReference>
<comment type="caution">
    <text evidence="6">The sequence shown here is derived from an EMBL/GenBank/DDBJ whole genome shotgun (WGS) entry which is preliminary data.</text>
</comment>
<evidence type="ECO:0000256" key="4">
    <source>
        <dbReference type="ARBA" id="ARBA00022840"/>
    </source>
</evidence>
<proteinExistence type="predicted"/>
<dbReference type="InterPro" id="IPR001245">
    <property type="entry name" value="Ser-Thr/Tyr_kinase_cat_dom"/>
</dbReference>
<evidence type="ECO:0000259" key="5">
    <source>
        <dbReference type="PROSITE" id="PS50011"/>
    </source>
</evidence>
<evidence type="ECO:0000256" key="1">
    <source>
        <dbReference type="ARBA" id="ARBA00022679"/>
    </source>
</evidence>
<accession>A0A8S1LMS1</accession>
<dbReference type="GO" id="GO:0004674">
    <property type="term" value="F:protein serine/threonine kinase activity"/>
    <property type="evidence" value="ECO:0007669"/>
    <property type="project" value="TreeGrafter"/>
</dbReference>
<reference evidence="6" key="1">
    <citation type="submission" date="2021-01" db="EMBL/GenBank/DDBJ databases">
        <authorList>
            <consortium name="Genoscope - CEA"/>
            <person name="William W."/>
        </authorList>
    </citation>
    <scope>NUCLEOTIDE SEQUENCE</scope>
</reference>
<feature type="domain" description="Protein kinase" evidence="5">
    <location>
        <begin position="90"/>
        <end position="350"/>
    </location>
</feature>
<evidence type="ECO:0000313" key="7">
    <source>
        <dbReference type="Proteomes" id="UP000688137"/>
    </source>
</evidence>
<dbReference type="OMA" id="WKQNTRP"/>
<sequence length="350" mass="40778">MIHQQNFQQQQNIVIEDDDEDLIPMTYDNIPQKKVEMKQQIPQHLAQSINPTFNLTPIRQKIHSQILEHANQIIDGEVDISDFIIQYNELVFYEQIASGGSGVVYRGRFKNEIVAIKDIDINEKDEQKMKEYKREIVTLVKVRHHQNLVCLVGITFHQNKLYIITEFCSGGSLFDLIHRNRETKIDQLTKLKLSLFIAEGMAYIHKLGFMHRDLKSLNILLDQPFSPDSNIKIADFGLARTALEKTEWMTAVVGTFHWMAPEVFRGEMYTNKADVYSYGIVLYEIFSRQIPYMNIANPMQIMKAVTEQNQRPDLSFECQQEIKALMAQCWHPNPEQRPTFEQIINSLQSL</sequence>
<dbReference type="GO" id="GO:0005524">
    <property type="term" value="F:ATP binding"/>
    <property type="evidence" value="ECO:0007669"/>
    <property type="project" value="UniProtKB-KW"/>
</dbReference>
<evidence type="ECO:0000256" key="3">
    <source>
        <dbReference type="ARBA" id="ARBA00022777"/>
    </source>
</evidence>
<dbReference type="InterPro" id="IPR008271">
    <property type="entry name" value="Ser/Thr_kinase_AS"/>
</dbReference>
<keyword evidence="7" id="KW-1185">Reference proteome</keyword>
<dbReference type="PROSITE" id="PS00108">
    <property type="entry name" value="PROTEIN_KINASE_ST"/>
    <property type="match status" value="1"/>
</dbReference>
<dbReference type="AlphaFoldDB" id="A0A8S1LMS1"/>
<dbReference type="InterPro" id="IPR051681">
    <property type="entry name" value="Ser/Thr_Kinases-Pseudokinases"/>
</dbReference>
<evidence type="ECO:0000313" key="6">
    <source>
        <dbReference type="EMBL" id="CAD8065846.1"/>
    </source>
</evidence>
<dbReference type="SMART" id="SM00220">
    <property type="entry name" value="S_TKc"/>
    <property type="match status" value="1"/>
</dbReference>
<evidence type="ECO:0000256" key="2">
    <source>
        <dbReference type="ARBA" id="ARBA00022741"/>
    </source>
</evidence>
<dbReference type="Pfam" id="PF07714">
    <property type="entry name" value="PK_Tyr_Ser-Thr"/>
    <property type="match status" value="1"/>
</dbReference>
<keyword evidence="2" id="KW-0547">Nucleotide-binding</keyword>
<dbReference type="InterPro" id="IPR000719">
    <property type="entry name" value="Prot_kinase_dom"/>
</dbReference>